<evidence type="ECO:0000313" key="2">
    <source>
        <dbReference type="Proteomes" id="UP000199520"/>
    </source>
</evidence>
<protein>
    <submittedName>
        <fullName evidence="1">Uncharacterized protein</fullName>
    </submittedName>
</protein>
<reference evidence="2" key="1">
    <citation type="submission" date="2016-10" db="EMBL/GenBank/DDBJ databases">
        <authorList>
            <person name="Varghese N."/>
            <person name="Submissions S."/>
        </authorList>
    </citation>
    <scope>NUCLEOTIDE SEQUENCE [LARGE SCALE GENOMIC DNA]</scope>
    <source>
        <strain evidence="2">DSM 13327</strain>
    </source>
</reference>
<evidence type="ECO:0000313" key="1">
    <source>
        <dbReference type="EMBL" id="SFL56017.1"/>
    </source>
</evidence>
<proteinExistence type="predicted"/>
<dbReference type="OrthoDB" id="2816270at2"/>
<keyword evidence="2" id="KW-1185">Reference proteome</keyword>
<accession>A0A1I4IPM2</accession>
<dbReference type="EMBL" id="FOTS01000009">
    <property type="protein sequence ID" value="SFL56017.1"/>
    <property type="molecule type" value="Genomic_DNA"/>
</dbReference>
<organism evidence="1 2">
    <name type="scientific">Pelosinus propionicus DSM 13327</name>
    <dbReference type="NCBI Taxonomy" id="1123291"/>
    <lineage>
        <taxon>Bacteria</taxon>
        <taxon>Bacillati</taxon>
        <taxon>Bacillota</taxon>
        <taxon>Negativicutes</taxon>
        <taxon>Selenomonadales</taxon>
        <taxon>Sporomusaceae</taxon>
        <taxon>Pelosinus</taxon>
    </lineage>
</organism>
<sequence length="405" mass="47007">MKNHLYYLELNAEQLGKSSANLERLGKLLRPDRDIDIKVKEMFPISNLGHPTKELKIKGSKVLLTEFKQIDIEAKFDKIEALSNIDYIGLTDKGEIILNFKDDKSSSTGIYDFTYEFFEVHFHMGKYANFCIKNNFEDLIKENVQELLVKLGSVEKQYRFIVKNDEVFLRGLTSKTYRNYNNNIALFISLLYLNKFAIENEIVFSIEHARISDSAIKIILEQENAVSIPGVGKVYFGIVISNSEIKQSTFSLEIRYKLVDEEDSTKSFTAIPVLRDSIFNVYHNTGIAKLEEKVGDINTLKNAQNSILTLIKEIKEIRTISDDTIFNLFRKITNNQQNFKAETRQNMQELYEKNIINNTLNLIQAFDKTTSITSDFDERVFLERIYHELISDLIKRKQKNKEKPV</sequence>
<dbReference type="AlphaFoldDB" id="A0A1I4IPM2"/>
<name>A0A1I4IPM2_9FIRM</name>
<dbReference type="Proteomes" id="UP000199520">
    <property type="component" value="Unassembled WGS sequence"/>
</dbReference>
<gene>
    <name evidence="1" type="ORF">SAMN04490355_10095</name>
</gene>